<proteinExistence type="predicted"/>
<accession>A0A1E7F4D6</accession>
<dbReference type="InParanoid" id="A0A1E7F4D6"/>
<evidence type="ECO:0000313" key="2">
    <source>
        <dbReference type="Proteomes" id="UP000095751"/>
    </source>
</evidence>
<sequence>MAIGIMTVSTTTLVSHPEPAEAKYSDYARREKDWDERKSKGEIQISNAKNLRKQLAELVPENNEGSKIFCPNGASAAVSPLMENKCSDTLMALPSVYGRSNDVTGNSIPGFSSSYKWGPGEASSMNSAVGGFPKYK</sequence>
<keyword evidence="2" id="KW-1185">Reference proteome</keyword>
<name>A0A1E7F4D6_9STRA</name>
<dbReference type="EMBL" id="KV784363">
    <property type="protein sequence ID" value="OEU13048.1"/>
    <property type="molecule type" value="Genomic_DNA"/>
</dbReference>
<dbReference type="KEGG" id="fcy:FRACYDRAFT_243565"/>
<reference evidence="1 2" key="1">
    <citation type="submission" date="2016-09" db="EMBL/GenBank/DDBJ databases">
        <title>Extensive genetic diversity and differential bi-allelic expression allows diatom success in the polar Southern Ocean.</title>
        <authorList>
            <consortium name="DOE Joint Genome Institute"/>
            <person name="Mock T."/>
            <person name="Otillar R.P."/>
            <person name="Strauss J."/>
            <person name="Dupont C."/>
            <person name="Frickenhaus S."/>
            <person name="Maumus F."/>
            <person name="Mcmullan M."/>
            <person name="Sanges R."/>
            <person name="Schmutz J."/>
            <person name="Toseland A."/>
            <person name="Valas R."/>
            <person name="Veluchamy A."/>
            <person name="Ward B.J."/>
            <person name="Allen A."/>
            <person name="Barry K."/>
            <person name="Falciatore A."/>
            <person name="Ferrante M."/>
            <person name="Fortunato A.E."/>
            <person name="Gloeckner G."/>
            <person name="Gruber A."/>
            <person name="Hipkin R."/>
            <person name="Janech M."/>
            <person name="Kroth P."/>
            <person name="Leese F."/>
            <person name="Lindquist E."/>
            <person name="Lyon B.R."/>
            <person name="Martin J."/>
            <person name="Mayer C."/>
            <person name="Parker M."/>
            <person name="Quesneville H."/>
            <person name="Raymond J."/>
            <person name="Uhlig C."/>
            <person name="Valentin K.U."/>
            <person name="Worden A.Z."/>
            <person name="Armbrust E.V."/>
            <person name="Bowler C."/>
            <person name="Green B."/>
            <person name="Moulton V."/>
            <person name="Van Oosterhout C."/>
            <person name="Grigoriev I."/>
        </authorList>
    </citation>
    <scope>NUCLEOTIDE SEQUENCE [LARGE SCALE GENOMIC DNA]</scope>
    <source>
        <strain evidence="1 2">CCMP1102</strain>
    </source>
</reference>
<organism evidence="1 2">
    <name type="scientific">Fragilariopsis cylindrus CCMP1102</name>
    <dbReference type="NCBI Taxonomy" id="635003"/>
    <lineage>
        <taxon>Eukaryota</taxon>
        <taxon>Sar</taxon>
        <taxon>Stramenopiles</taxon>
        <taxon>Ochrophyta</taxon>
        <taxon>Bacillariophyta</taxon>
        <taxon>Bacillariophyceae</taxon>
        <taxon>Bacillariophycidae</taxon>
        <taxon>Bacillariales</taxon>
        <taxon>Bacillariaceae</taxon>
        <taxon>Fragilariopsis</taxon>
    </lineage>
</organism>
<protein>
    <submittedName>
        <fullName evidence="1">Uncharacterized protein</fullName>
    </submittedName>
</protein>
<dbReference type="OrthoDB" id="42293at2759"/>
<dbReference type="Proteomes" id="UP000095751">
    <property type="component" value="Unassembled WGS sequence"/>
</dbReference>
<gene>
    <name evidence="1" type="ORF">FRACYDRAFT_243565</name>
</gene>
<evidence type="ECO:0000313" key="1">
    <source>
        <dbReference type="EMBL" id="OEU13048.1"/>
    </source>
</evidence>
<dbReference type="AlphaFoldDB" id="A0A1E7F4D6"/>